<dbReference type="Proteomes" id="UP000649289">
    <property type="component" value="Unassembled WGS sequence"/>
</dbReference>
<organism evidence="3 4">
    <name type="scientific">Nocardioides hwasunensis</name>
    <dbReference type="NCBI Taxonomy" id="397258"/>
    <lineage>
        <taxon>Bacteria</taxon>
        <taxon>Bacillati</taxon>
        <taxon>Actinomycetota</taxon>
        <taxon>Actinomycetes</taxon>
        <taxon>Propionibacteriales</taxon>
        <taxon>Nocardioidaceae</taxon>
        <taxon>Nocardioides</taxon>
    </lineage>
</organism>
<evidence type="ECO:0000313" key="4">
    <source>
        <dbReference type="Proteomes" id="UP000649289"/>
    </source>
</evidence>
<proteinExistence type="predicted"/>
<feature type="compositionally biased region" description="Acidic residues" evidence="1">
    <location>
        <begin position="12"/>
        <end position="32"/>
    </location>
</feature>
<sequence length="158" mass="17454">MTEDRETYLDMSVDDEDQLQPEDTLDDGDLTDVLDRGYSPPDRAPKGYDDYPTEAERLQGESLDEKLAEEEPEPDPYAEAAKDADPDREDENALDEQLGLDEADERTGRLVAPDEGLGEDLDKQEVAYDVGIDGAGASAEEAAMHVTREPEPPEDLEP</sequence>
<keyword evidence="4" id="KW-1185">Reference proteome</keyword>
<comment type="caution">
    <text evidence="3">The sequence shown here is derived from an EMBL/GenBank/DDBJ whole genome shotgun (WGS) entry which is preliminary data.</text>
</comment>
<dbReference type="Pfam" id="PF18970">
    <property type="entry name" value="DUF5709"/>
    <property type="match status" value="1"/>
</dbReference>
<accession>A0ABR8MIT0</accession>
<dbReference type="EMBL" id="JACXYY010000006">
    <property type="protein sequence ID" value="MBD3915958.1"/>
    <property type="molecule type" value="Genomic_DNA"/>
</dbReference>
<feature type="compositionally biased region" description="Acidic residues" evidence="1">
    <location>
        <begin position="86"/>
        <end position="104"/>
    </location>
</feature>
<evidence type="ECO:0000259" key="2">
    <source>
        <dbReference type="Pfam" id="PF18970"/>
    </source>
</evidence>
<feature type="compositionally biased region" description="Basic and acidic residues" evidence="1">
    <location>
        <begin position="142"/>
        <end position="151"/>
    </location>
</feature>
<feature type="compositionally biased region" description="Basic and acidic residues" evidence="1">
    <location>
        <begin position="43"/>
        <end position="66"/>
    </location>
</feature>
<evidence type="ECO:0000313" key="3">
    <source>
        <dbReference type="EMBL" id="MBD3915958.1"/>
    </source>
</evidence>
<dbReference type="InterPro" id="IPR043763">
    <property type="entry name" value="DUF5709"/>
</dbReference>
<feature type="compositionally biased region" description="Acidic residues" evidence="1">
    <location>
        <begin position="67"/>
        <end position="76"/>
    </location>
</feature>
<feature type="domain" description="DUF5709" evidence="2">
    <location>
        <begin position="102"/>
        <end position="149"/>
    </location>
</feature>
<evidence type="ECO:0000256" key="1">
    <source>
        <dbReference type="SAM" id="MobiDB-lite"/>
    </source>
</evidence>
<reference evidence="3 4" key="1">
    <citation type="submission" date="2020-09" db="EMBL/GenBank/DDBJ databases">
        <title>novel species in genus Nocardioides.</title>
        <authorList>
            <person name="Zhang G."/>
        </authorList>
    </citation>
    <scope>NUCLEOTIDE SEQUENCE [LARGE SCALE GENOMIC DNA]</scope>
    <source>
        <strain evidence="3 4">19197</strain>
    </source>
</reference>
<name>A0ABR8MIT0_9ACTN</name>
<gene>
    <name evidence="3" type="ORF">IEZ25_15145</name>
</gene>
<feature type="region of interest" description="Disordered" evidence="1">
    <location>
        <begin position="1"/>
        <end position="122"/>
    </location>
</feature>
<feature type="region of interest" description="Disordered" evidence="1">
    <location>
        <begin position="135"/>
        <end position="158"/>
    </location>
</feature>
<dbReference type="RefSeq" id="WP_191200289.1">
    <property type="nucleotide sequence ID" value="NZ_BAAAPA010000006.1"/>
</dbReference>
<protein>
    <recommendedName>
        <fullName evidence="2">DUF5709 domain-containing protein</fullName>
    </recommendedName>
</protein>